<evidence type="ECO:0000313" key="3">
    <source>
        <dbReference type="Proteomes" id="UP000243887"/>
    </source>
</evidence>
<keyword evidence="1" id="KW-0472">Membrane</keyword>
<dbReference type="Proteomes" id="UP000243887">
    <property type="component" value="Unassembled WGS sequence"/>
</dbReference>
<evidence type="ECO:0000313" key="2">
    <source>
        <dbReference type="EMBL" id="SFJ43228.1"/>
    </source>
</evidence>
<proteinExistence type="predicted"/>
<gene>
    <name evidence="2" type="ORF">SAMN04487893_107114</name>
</gene>
<dbReference type="EMBL" id="FORU01000007">
    <property type="protein sequence ID" value="SFJ43228.1"/>
    <property type="molecule type" value="Genomic_DNA"/>
</dbReference>
<organism evidence="2 3">
    <name type="scientific">Myroides guanonis</name>
    <dbReference type="NCBI Taxonomy" id="1150112"/>
    <lineage>
        <taxon>Bacteria</taxon>
        <taxon>Pseudomonadati</taxon>
        <taxon>Bacteroidota</taxon>
        <taxon>Flavobacteriia</taxon>
        <taxon>Flavobacteriales</taxon>
        <taxon>Flavobacteriaceae</taxon>
        <taxon>Myroides</taxon>
    </lineage>
</organism>
<dbReference type="OrthoDB" id="1449506at2"/>
<accession>A0A1I3RA87</accession>
<reference evidence="3" key="1">
    <citation type="submission" date="2016-10" db="EMBL/GenBank/DDBJ databases">
        <authorList>
            <person name="Varghese N."/>
            <person name="Submissions S."/>
        </authorList>
    </citation>
    <scope>NUCLEOTIDE SEQUENCE [LARGE SCALE GENOMIC DNA]</scope>
    <source>
        <strain evidence="3">DSM 26542</strain>
    </source>
</reference>
<dbReference type="AlphaFoldDB" id="A0A1I3RA87"/>
<evidence type="ECO:0000256" key="1">
    <source>
        <dbReference type="SAM" id="Phobius"/>
    </source>
</evidence>
<keyword evidence="1" id="KW-0812">Transmembrane</keyword>
<dbReference type="RefSeq" id="WP_090678953.1">
    <property type="nucleotide sequence ID" value="NZ_FORU01000007.1"/>
</dbReference>
<sequence>MKKTIWIVITLAFIVWAFIEQTKETPRIWVQVIGVLLFFYAMMRLSQKINQSETSNSEVIDKNNTFESSNKVKNDERI</sequence>
<name>A0A1I3RA87_9FLAO</name>
<feature type="transmembrane region" description="Helical" evidence="1">
    <location>
        <begin position="27"/>
        <end position="43"/>
    </location>
</feature>
<protein>
    <submittedName>
        <fullName evidence="2">Uncharacterized protein</fullName>
    </submittedName>
</protein>
<keyword evidence="1" id="KW-1133">Transmembrane helix</keyword>
<keyword evidence="3" id="KW-1185">Reference proteome</keyword>
<dbReference type="STRING" id="1150112.SAMN04487893_107114"/>